<feature type="compositionally biased region" description="Basic and acidic residues" evidence="1">
    <location>
        <begin position="1"/>
        <end position="20"/>
    </location>
</feature>
<protein>
    <submittedName>
        <fullName evidence="2">Uncharacterized protein</fullName>
    </submittedName>
</protein>
<organism evidence="2 3">
    <name type="scientific">Schistosoma margrebowiei</name>
    <dbReference type="NCBI Taxonomy" id="48269"/>
    <lineage>
        <taxon>Eukaryota</taxon>
        <taxon>Metazoa</taxon>
        <taxon>Spiralia</taxon>
        <taxon>Lophotrochozoa</taxon>
        <taxon>Platyhelminthes</taxon>
        <taxon>Trematoda</taxon>
        <taxon>Digenea</taxon>
        <taxon>Strigeidida</taxon>
        <taxon>Schistosomatoidea</taxon>
        <taxon>Schistosomatidae</taxon>
        <taxon>Schistosoma</taxon>
    </lineage>
</organism>
<reference evidence="2 3" key="1">
    <citation type="submission" date="2018-11" db="EMBL/GenBank/DDBJ databases">
        <authorList>
            <consortium name="Pathogen Informatics"/>
        </authorList>
    </citation>
    <scope>NUCLEOTIDE SEQUENCE [LARGE SCALE GENOMIC DNA]</scope>
    <source>
        <strain evidence="2 3">Zambia</strain>
    </source>
</reference>
<feature type="compositionally biased region" description="Basic and acidic residues" evidence="1">
    <location>
        <begin position="28"/>
        <end position="42"/>
    </location>
</feature>
<feature type="region of interest" description="Disordered" evidence="1">
    <location>
        <begin position="1"/>
        <end position="48"/>
    </location>
</feature>
<proteinExistence type="predicted"/>
<dbReference type="AlphaFoldDB" id="A0A183MJE0"/>
<name>A0A183MJE0_9TREM</name>
<sequence length="71" mass="8631">MESSRPKEEKEERKNKEHITPRNGYRHNKNEQELDRTRKESRVGQSELKNASRWPFVELRVFNQKCNEMSV</sequence>
<accession>A0A183MJE0</accession>
<evidence type="ECO:0000313" key="2">
    <source>
        <dbReference type="EMBL" id="VDP20163.1"/>
    </source>
</evidence>
<keyword evidence="3" id="KW-1185">Reference proteome</keyword>
<evidence type="ECO:0000256" key="1">
    <source>
        <dbReference type="SAM" id="MobiDB-lite"/>
    </source>
</evidence>
<evidence type="ECO:0000313" key="3">
    <source>
        <dbReference type="Proteomes" id="UP000277204"/>
    </source>
</evidence>
<gene>
    <name evidence="2" type="ORF">SMRZ_LOCUS16165</name>
</gene>
<dbReference type="EMBL" id="UZAI01017076">
    <property type="protein sequence ID" value="VDP20163.1"/>
    <property type="molecule type" value="Genomic_DNA"/>
</dbReference>
<dbReference type="Proteomes" id="UP000277204">
    <property type="component" value="Unassembled WGS sequence"/>
</dbReference>